<dbReference type="InterPro" id="IPR037069">
    <property type="entry name" value="AcylCoA_DH/ox_N_sf"/>
</dbReference>
<evidence type="ECO:0000313" key="9">
    <source>
        <dbReference type="Proteomes" id="UP000261739"/>
    </source>
</evidence>
<comment type="cofactor">
    <cofactor evidence="1">
        <name>FAD</name>
        <dbReference type="ChEBI" id="CHEBI:57692"/>
    </cofactor>
</comment>
<keyword evidence="3" id="KW-0285">Flavoprotein</keyword>
<keyword evidence="5" id="KW-0560">Oxidoreductase</keyword>
<dbReference type="STRING" id="863239.GCA_000213935_00367"/>
<name>A0A3D4T2A6_9CORY</name>
<organism evidence="8 9">
    <name type="scientific">Corynebacterium nuruki</name>
    <dbReference type="NCBI Taxonomy" id="1032851"/>
    <lineage>
        <taxon>Bacteria</taxon>
        <taxon>Bacillati</taxon>
        <taxon>Actinomycetota</taxon>
        <taxon>Actinomycetes</taxon>
        <taxon>Mycobacteriales</taxon>
        <taxon>Corynebacteriaceae</taxon>
        <taxon>Corynebacterium</taxon>
    </lineage>
</organism>
<dbReference type="Gene3D" id="1.10.540.10">
    <property type="entry name" value="Acyl-CoA dehydrogenase/oxidase, N-terminal domain"/>
    <property type="match status" value="1"/>
</dbReference>
<dbReference type="GO" id="GO:0003995">
    <property type="term" value="F:acyl-CoA dehydrogenase activity"/>
    <property type="evidence" value="ECO:0007669"/>
    <property type="project" value="TreeGrafter"/>
</dbReference>
<dbReference type="PANTHER" id="PTHR43884:SF20">
    <property type="entry name" value="ACYL-COA DEHYDROGENASE FADE28"/>
    <property type="match status" value="1"/>
</dbReference>
<keyword evidence="4" id="KW-0274">FAD</keyword>
<dbReference type="Pfam" id="PF00441">
    <property type="entry name" value="Acyl-CoA_dh_1"/>
    <property type="match status" value="1"/>
</dbReference>
<evidence type="ECO:0000313" key="8">
    <source>
        <dbReference type="EMBL" id="HCT15668.1"/>
    </source>
</evidence>
<comment type="similarity">
    <text evidence="2">Belongs to the acyl-CoA dehydrogenase family.</text>
</comment>
<dbReference type="EMBL" id="DQID01000328">
    <property type="protein sequence ID" value="HCT15668.1"/>
    <property type="molecule type" value="Genomic_DNA"/>
</dbReference>
<evidence type="ECO:0000256" key="2">
    <source>
        <dbReference type="ARBA" id="ARBA00009347"/>
    </source>
</evidence>
<dbReference type="AlphaFoldDB" id="A0A3D4T2A6"/>
<evidence type="ECO:0000256" key="1">
    <source>
        <dbReference type="ARBA" id="ARBA00001974"/>
    </source>
</evidence>
<dbReference type="Gene3D" id="1.20.140.10">
    <property type="entry name" value="Butyryl-CoA Dehydrogenase, subunit A, domain 3"/>
    <property type="match status" value="1"/>
</dbReference>
<dbReference type="Gene3D" id="2.40.110.10">
    <property type="entry name" value="Butyryl-CoA Dehydrogenase, subunit A, domain 2"/>
    <property type="match status" value="1"/>
</dbReference>
<dbReference type="SUPFAM" id="SSF56645">
    <property type="entry name" value="Acyl-CoA dehydrogenase NM domain-like"/>
    <property type="match status" value="1"/>
</dbReference>
<protein>
    <submittedName>
        <fullName evidence="8">Acyl-CoA dehydrogenase</fullName>
    </submittedName>
</protein>
<evidence type="ECO:0000256" key="4">
    <source>
        <dbReference type="ARBA" id="ARBA00022827"/>
    </source>
</evidence>
<dbReference type="InterPro" id="IPR009100">
    <property type="entry name" value="AcylCoA_DH/oxidase_NM_dom_sf"/>
</dbReference>
<gene>
    <name evidence="8" type="ORF">DIW82_13030</name>
</gene>
<reference evidence="8 9" key="1">
    <citation type="journal article" date="2018" name="Nat. Biotechnol.">
        <title>A standardized bacterial taxonomy based on genome phylogeny substantially revises the tree of life.</title>
        <authorList>
            <person name="Parks D.H."/>
            <person name="Chuvochina M."/>
            <person name="Waite D.W."/>
            <person name="Rinke C."/>
            <person name="Skarshewski A."/>
            <person name="Chaumeil P.A."/>
            <person name="Hugenholtz P."/>
        </authorList>
    </citation>
    <scope>NUCLEOTIDE SEQUENCE [LARGE SCALE GENOMIC DNA]</scope>
    <source>
        <strain evidence="8">UBA11247</strain>
    </source>
</reference>
<feature type="non-terminal residue" evidence="8">
    <location>
        <position position="1"/>
    </location>
</feature>
<dbReference type="InterPro" id="IPR009075">
    <property type="entry name" value="AcylCo_DH/oxidase_C"/>
</dbReference>
<evidence type="ECO:0000259" key="7">
    <source>
        <dbReference type="Pfam" id="PF02771"/>
    </source>
</evidence>
<dbReference type="CDD" id="cd00567">
    <property type="entry name" value="ACAD"/>
    <property type="match status" value="1"/>
</dbReference>
<evidence type="ECO:0000256" key="5">
    <source>
        <dbReference type="ARBA" id="ARBA00023002"/>
    </source>
</evidence>
<feature type="domain" description="Acyl-CoA dehydrogenase/oxidase N-terminal" evidence="7">
    <location>
        <begin position="3"/>
        <end position="83"/>
    </location>
</feature>
<feature type="domain" description="Acyl-CoA dehydrogenase/oxidase C-terminal" evidence="6">
    <location>
        <begin position="194"/>
        <end position="321"/>
    </location>
</feature>
<dbReference type="PANTHER" id="PTHR43884">
    <property type="entry name" value="ACYL-COA DEHYDROGENASE"/>
    <property type="match status" value="1"/>
</dbReference>
<sequence length="354" mass="35950">GLEFRDALWSQGAELGLTALLVDEEHDGAGAGLGEAWAAANALGALAAPEPLVDAAYVPSVLVAALGTAEQQDAVLPAVAAGEARVPLAHAETGTGWDSARTATVSSGTLTGTKRAVAVPDAATSFLVTAVEDGVPGVYLVEATADGVAVEVHRNAEWVRTGTVTFTGAPAERLGGAVGSGPDAAAVAAALDRTTAVARILQGGRAVGLMETAVTTTVEYLKVRKQFGVTLNRFQALTHRAAQVYADLESAQSLALWATATATAALEDGDDALLVQTARDAQVFLSGQARTVAEEAIQLHGGIGVTYETAISHYAAALTGFRQLYGGELETRSAALASDSPQVAPSALLNNALV</sequence>
<dbReference type="Proteomes" id="UP000261739">
    <property type="component" value="Unassembled WGS sequence"/>
</dbReference>
<comment type="caution">
    <text evidence="8">The sequence shown here is derived from an EMBL/GenBank/DDBJ whole genome shotgun (WGS) entry which is preliminary data.</text>
</comment>
<dbReference type="InterPro" id="IPR046373">
    <property type="entry name" value="Acyl-CoA_Oxase/DH_mid-dom_sf"/>
</dbReference>
<proteinExistence type="inferred from homology"/>
<dbReference type="GO" id="GO:0050660">
    <property type="term" value="F:flavin adenine dinucleotide binding"/>
    <property type="evidence" value="ECO:0007669"/>
    <property type="project" value="InterPro"/>
</dbReference>
<evidence type="ECO:0000259" key="6">
    <source>
        <dbReference type="Pfam" id="PF00441"/>
    </source>
</evidence>
<evidence type="ECO:0000256" key="3">
    <source>
        <dbReference type="ARBA" id="ARBA00022630"/>
    </source>
</evidence>
<accession>A0A3D4T2A6</accession>
<dbReference type="SUPFAM" id="SSF47203">
    <property type="entry name" value="Acyl-CoA dehydrogenase C-terminal domain-like"/>
    <property type="match status" value="1"/>
</dbReference>
<dbReference type="Pfam" id="PF02771">
    <property type="entry name" value="Acyl-CoA_dh_N"/>
    <property type="match status" value="1"/>
</dbReference>
<dbReference type="InterPro" id="IPR013786">
    <property type="entry name" value="AcylCoA_DH/ox_N"/>
</dbReference>
<dbReference type="InterPro" id="IPR036250">
    <property type="entry name" value="AcylCo_DH-like_C"/>
</dbReference>